<proteinExistence type="predicted"/>
<accession>A0A2Z5FZI1</accession>
<name>A0A2Z5FZI1_9BACT</name>
<keyword evidence="3" id="KW-1185">Reference proteome</keyword>
<dbReference type="InterPro" id="IPR025461">
    <property type="entry name" value="ABA4-like"/>
</dbReference>
<sequence>MNPNLLFKLANNAALIGWILLIFLPRWRWSARLIAPVLIPVLLAVLYAFLVITQFEHAPGEFSSLSSVGLLFQNRGMLLAGWVHYLAFDLFVGSWEVRDAQRIGIAHYLVAPCLVLTFVFGPAGWLLYVMIKSVALRTIGIESDDAAQASLS</sequence>
<dbReference type="EMBL" id="CP030840">
    <property type="protein sequence ID" value="AXC12291.1"/>
    <property type="molecule type" value="Genomic_DNA"/>
</dbReference>
<evidence type="ECO:0000256" key="1">
    <source>
        <dbReference type="SAM" id="Phobius"/>
    </source>
</evidence>
<protein>
    <submittedName>
        <fullName evidence="2">Uncharacterized protein</fullName>
    </submittedName>
</protein>
<keyword evidence="1" id="KW-0812">Transmembrane</keyword>
<keyword evidence="1" id="KW-1133">Transmembrane helix</keyword>
<dbReference type="Proteomes" id="UP000253606">
    <property type="component" value="Chromosome"/>
</dbReference>
<organism evidence="2 3">
    <name type="scientific">Acidisarcina polymorpha</name>
    <dbReference type="NCBI Taxonomy" id="2211140"/>
    <lineage>
        <taxon>Bacteria</taxon>
        <taxon>Pseudomonadati</taxon>
        <taxon>Acidobacteriota</taxon>
        <taxon>Terriglobia</taxon>
        <taxon>Terriglobales</taxon>
        <taxon>Acidobacteriaceae</taxon>
        <taxon>Acidisarcina</taxon>
    </lineage>
</organism>
<feature type="transmembrane region" description="Helical" evidence="1">
    <location>
        <begin position="6"/>
        <end position="24"/>
    </location>
</feature>
<evidence type="ECO:0000313" key="3">
    <source>
        <dbReference type="Proteomes" id="UP000253606"/>
    </source>
</evidence>
<feature type="transmembrane region" description="Helical" evidence="1">
    <location>
        <begin position="33"/>
        <end position="55"/>
    </location>
</feature>
<dbReference type="AlphaFoldDB" id="A0A2Z5FZI1"/>
<dbReference type="Pfam" id="PF14108">
    <property type="entry name" value="ABA4-like"/>
    <property type="match status" value="1"/>
</dbReference>
<reference evidence="2 3" key="1">
    <citation type="journal article" date="2018" name="Front. Microbiol.">
        <title>Hydrolytic Capabilities as a Key to Environmental Success: Chitinolytic and Cellulolytic Acidobacteria From Acidic Sub-arctic Soils and Boreal Peatlands.</title>
        <authorList>
            <person name="Belova S.E."/>
            <person name="Ravin N.V."/>
            <person name="Pankratov T.A."/>
            <person name="Rakitin A.L."/>
            <person name="Ivanova A.A."/>
            <person name="Beletsky A.V."/>
            <person name="Mardanov A.V."/>
            <person name="Sinninghe Damste J.S."/>
            <person name="Dedysh S.N."/>
        </authorList>
    </citation>
    <scope>NUCLEOTIDE SEQUENCE [LARGE SCALE GENOMIC DNA]</scope>
    <source>
        <strain evidence="2 3">SBC82</strain>
    </source>
</reference>
<gene>
    <name evidence="2" type="ORF">ACPOL_2989</name>
</gene>
<dbReference type="RefSeq" id="WP_161557348.1">
    <property type="nucleotide sequence ID" value="NZ_CP030840.1"/>
</dbReference>
<keyword evidence="1" id="KW-0472">Membrane</keyword>
<feature type="transmembrane region" description="Helical" evidence="1">
    <location>
        <begin position="75"/>
        <end position="93"/>
    </location>
</feature>
<feature type="transmembrane region" description="Helical" evidence="1">
    <location>
        <begin position="105"/>
        <end position="128"/>
    </location>
</feature>
<evidence type="ECO:0000313" key="2">
    <source>
        <dbReference type="EMBL" id="AXC12291.1"/>
    </source>
</evidence>
<dbReference type="KEGG" id="abas:ACPOL_2989"/>